<name>A0AA40KU88_9HYME</name>
<comment type="caution">
    <text evidence="2">The sequence shown here is derived from an EMBL/GenBank/DDBJ whole genome shotgun (WGS) entry which is preliminary data.</text>
</comment>
<gene>
    <name evidence="2" type="ORF">K0M31_014509</name>
</gene>
<accession>A0AA40KU88</accession>
<sequence>MKRGKIAQLWGNGVCDWVSRSDLVRNVKLLLGRKPQIHPWSIALTLKRSVNHPASGFNGDFNANPDENRNRRKKSGVRRSPWTTDYQTPFGRFSMPELITSYEGRIAYRDRT</sequence>
<evidence type="ECO:0000313" key="2">
    <source>
        <dbReference type="EMBL" id="KAK1133155.1"/>
    </source>
</evidence>
<evidence type="ECO:0000256" key="1">
    <source>
        <dbReference type="SAM" id="MobiDB-lite"/>
    </source>
</evidence>
<dbReference type="Proteomes" id="UP001177670">
    <property type="component" value="Unassembled WGS sequence"/>
</dbReference>
<organism evidence="2 3">
    <name type="scientific">Melipona bicolor</name>
    <dbReference type="NCBI Taxonomy" id="60889"/>
    <lineage>
        <taxon>Eukaryota</taxon>
        <taxon>Metazoa</taxon>
        <taxon>Ecdysozoa</taxon>
        <taxon>Arthropoda</taxon>
        <taxon>Hexapoda</taxon>
        <taxon>Insecta</taxon>
        <taxon>Pterygota</taxon>
        <taxon>Neoptera</taxon>
        <taxon>Endopterygota</taxon>
        <taxon>Hymenoptera</taxon>
        <taxon>Apocrita</taxon>
        <taxon>Aculeata</taxon>
        <taxon>Apoidea</taxon>
        <taxon>Anthophila</taxon>
        <taxon>Apidae</taxon>
        <taxon>Melipona</taxon>
    </lineage>
</organism>
<feature type="non-terminal residue" evidence="2">
    <location>
        <position position="112"/>
    </location>
</feature>
<reference evidence="2" key="1">
    <citation type="submission" date="2021-10" db="EMBL/GenBank/DDBJ databases">
        <title>Melipona bicolor Genome sequencing and assembly.</title>
        <authorList>
            <person name="Araujo N.S."/>
            <person name="Arias M.C."/>
        </authorList>
    </citation>
    <scope>NUCLEOTIDE SEQUENCE</scope>
    <source>
        <strain evidence="2">USP_2M_L1-L4_2017</strain>
        <tissue evidence="2">Whole body</tissue>
    </source>
</reference>
<keyword evidence="3" id="KW-1185">Reference proteome</keyword>
<feature type="region of interest" description="Disordered" evidence="1">
    <location>
        <begin position="55"/>
        <end position="83"/>
    </location>
</feature>
<protein>
    <submittedName>
        <fullName evidence="2">Uncharacterized protein</fullName>
    </submittedName>
</protein>
<evidence type="ECO:0000313" key="3">
    <source>
        <dbReference type="Proteomes" id="UP001177670"/>
    </source>
</evidence>
<dbReference type="AlphaFoldDB" id="A0AA40KU88"/>
<dbReference type="EMBL" id="JAHYIQ010000004">
    <property type="protein sequence ID" value="KAK1133155.1"/>
    <property type="molecule type" value="Genomic_DNA"/>
</dbReference>
<proteinExistence type="predicted"/>